<dbReference type="Pfam" id="PF01094">
    <property type="entry name" value="ANF_receptor"/>
    <property type="match status" value="16"/>
</dbReference>
<keyword evidence="10" id="KW-0807">Transducer</keyword>
<sequence>MRITKKSNAPVIRDSVQLMREMQIVFDHEEEPMQVDGSSFHRSNSESESEEAEFSPDQDNSSRSRDESLCWDPFAEGRPMEEDDTSVSDFNWDWSFDATSENPDVVGALEFELPAAVPVDYSDLAEGASVFSKLDLRNAYNLALVNDSERDAGEILPCGSGNWLLLPGGGRGSVRIAARIAAPDELEPRSALRSHALNKDVVTSVYYRLTGLCNGVTHEDLGFAPWSYHIRVWPLQGWGEGLGRGLLRTKWPWASWNQVQELKESRPEEDVAPAILPLVDSLIPAPVCSLLGTFYPEFQADGDFIIGGVFPMHYRVEPPDQNFTYKPAAPQCWGFDPRSFRWAQTMRLAVEEINQSENLLPNFTLGYKIHDSCTTPVTAQAAVMAVLNGPRTSSSTVCSTISHPLAVVGEAGSTQSIVLSRTLQPFRIPMGELSPLLKNYRDQNMTGIQWIASEAWVTASLFTGSEFYPFLGGTIGFAIRQGKVAGLSDYMMSVNPLRYPSNPLVHELWGALYGCSLYPSSSSTQASSQLPPCTGLEPLQEQHSAYLNTSSLRVSYNVYKAVYAIAHSLHNLISCKPGKGPFHNSSCADATNIQPWQLQHYIQEVSFTISGEEVNFDANGDVAPSYDVINWQRGAAGNIEFVNVGRFDGAKEFGKELIIQEEAIMWTGHQREASCTHESCAPGSRKAVRRGEPLCCFDCVPCDSGKISNKTVGACLTVAVLAFTVAVEIFAILASNRSMAGALTERQLGGHSRDRGRDLAGDCCAQSGPGRVGIKVRSSRSRALKSTCCLPSYHRLTGFPIPAPVCSLLGAFYPDFQADGDFIIGGVFPMHYGIETLELNFTYKPAAPQCRGFDLRSFRRAQTMRLAVEEINQSQNLLPNFTMGYKIHDSCTTPVTAQAAVLAVLNGPRTSSSTMCSEFYPFLGGTIGFAVRQGQVPGLRDYLMSVNPLGYPSNPLVHEMWGAWFGCSVYPSSSSTQASSQLPPCTGLEPLQEQYSAYLNTSSLRFSYSVYKAVYAIAHSLHNLISCKPGKGPFHNSSCADASNIQPWQLQHYIQEVSFTISGEEVNFDANGDVAPSYDLINWQRGAAGNIEFVNVGRFDGAKESGKELFVQEETIMWTGHQREASCTHESCAPGSRKAVRRGEPLCCFDCVPCDGGKVSNETDSTDSYVSSPGKFTVAVEIFAILASSWAHRLVDGGWFQTDAVESKACLQSAVAGGQAESGSLLWELQRGDGVPSLRLISRHLPPADATQLQNPLDEEGLWPIPEGCPEAETCEVTGSSLLGSPLGEDLRDTHLICPVRVLRRYIEATASFRPWLKAGDVACGGWRLYESFMWLGARRDECGYGRDPMAKVFWSSVMNNFDDGQWVCDGFTHVAVLVSVCSESCAPGSRKAVHRGEPLCCCDCVPCVSGKISNKTDRSMAGALTERQLGGHSRDGGRDLAGDCCAQSGPGRVGIKVRSSRSRALKSTCCLPSYHRLTGLVVMSHAFLLMVESSEIQKIMRCRDFQADGDFIIGGIFPMHYRVEPPDQDFTYKPAAPQCRGFDIRSFRRAQTMRLAVEEINQSQNLLPNFTMGYKIHDSCTTPVTAQAAVLAVLNEPRTSSSTMCSAISHPLAVVGETGSAQSIVLSRTLQPFRIPMKFGWTWVGVILVDHDYGKFALQGLMREIKNTDVCLAYREMIPKVYNQERVQEILNIMKRSSARVVVVFVVYGEFSLFLQDYMDQNITGIQLIGSEAWVTASLFQGSEFYPFLGGTIGFAIRQGQVPGLRDYLMSVNPLRYPSNPLVHELWGALYGCSLYPSISSTQASSQLPPCTGLEPLQEQYSAYLNTSSLRFSYSVYKAVYAIAHSLHNLISCKPGKGPFHNSSCADARNIQPWQLQHYIQEVSFTISGEEVNFDANGDVAPSYDVINWQRGAAGNIEFVNVGRFDGAKESGKELIIQEEAIVWTGHQREASCTQCVFQYMRCPLLKFCRVLVSVCSESCAPGSRKAVRRGEPLCCFDCVPCDGGKVSNETDYWSNAARTECVPKFTVAVEIFAILASSWAHRLVDGGWFQTDAMESKACLQSAVAGGQVESGSLLWELQRGEGLQAIFKRPPEKRKEKIMRGRSEATTGKADAVRCRVFDSVQRPQHCVYGVVEAEFVLDCLITLDISGQRGLFLIMTFGSPSLRLISRHLPPGSLNENFSPLGIDALAHDWPDGLLYSFQGVADQCNSAQAQHEPECLRWRLADSGVTLWPNPSFLPKIVLAFHNNQLIELAEVGKPLYGAEPGLIPRPPSLHCTHPSIIACFHCGDWRFRGSRSPPAELLQRPTVSLEPVYWTSTDSFQSCLKNTLTESCAPGSRKAVHRGEPLCCFDCVQCDGGKISNETDRSMAGALTERQLGGHSRDGGRDLAGDCCAQSGPGRVGIKVRSSSSRALKSTCCLPSYHRLTGFPIPAPVCSLLGTFDPDFQADGDFIIGGIFPMHYRVEPPDQNFTYKPAAPQCWGFDLRSFRWAQTMRLAVEEINQSQNLLPNFTLGYKIHDSCTTPVTAQAAVLAVLNGPRTSSSTMCSAISHPLAVVGETGSAQSIVLSRTLQPFRIPMGELYPLLKEYRDQNMTGIQWIASEAWVTASLFTGSEFYPFLGGTIGFAIRQGQIPGLRDYMMSVNPLGYPSNPLVHELWGALYGCSLYPSSSSTQASSQLPPCTGLEPLQEQHSAYLNSSSPRVSYNVYKAVYAIAHSLHNLTSCKPGKGPFHNSSCADATNIQPWQLQHYIQEVSFIISGEEVNFDANGDVAPSYDVINWQRGAAGNIEFVNVGRFDGAKESGKELIIQEEAIVWTGHQREASCTHESCAAGSRKAVRRGEPLCCFDCVPCDGGKVSNETVGACLTIAVLATLVVLAAFTAARPGNNIMKWLGPKQQRSYHSPSLLPASLHSLLCHCPRQPCFQSVTGCLPFAQLFPCIPCSAIALANPNQLPACPELQSQPPACPELQSQPPACREVQSQPPACPELQSQPPACPELQSQPPACPELQSSRDSPRVKMTPLLVVMWSFFYHFSAVTPVSPIPAPVCSLLGAFDPDFQADGDFIIAGVFPMHYGVEPPDQNFTYKPAAPQCWGLDLGSFRWAQSMRLAIEEINQSQNLLPNFTMGYKIHDSCTTPVTAQAAALAVLNGPRTSSSTVCSAISHPLAVVGDYGSAQTIVISKTLQPFGIPMLSLLVKDYMDQNITGIQWIGGEAWVTAPIFTGSEFYPFLGGSIGFAVRQGEVAGLRDYLMSVNPLRYPSNPLVHEMWGALYGCSLYPSSSSTQASSQLPPCTGLEPLQEQHSAYLNASSPRVSYNVYKSVYAIAHSLHNLISCKPGKGPFHNSSCADARNIQPWQLHHYLQEVSFTISGEEVNFDAYGHVAPSYDVVNWQRGAAGNIEFVTVGRFDGSKEYGKELIIQEEAIVWTGHQREASCTHESCAPGSRKAVRRGEPLCCFDCVPCDGGKVSNETDSTDSYVSSPGKFTVAVEIFAILASSWAHRLVDGGWFQTDAVESKACLQSAVAGGQAELGSLLWELQRGDGGLQAIFKRPPEKRKEKIMRGSEATTGKADAVRCRVFDSVQRPQHCVYGVVEAEFLPSSMRIHPTFHVSRLKTVLVSALAPADKPPPPPRFTEREFESPGDRRISARLARRPAICELRLENRFTVLSPDSSPDRHPSTVPTPPSSLASTVGGTVVQWLALSPHSKKVLMSVCSESCAPGSRKAVHRGEPLCCFDCVPYVSGKISNKTVLDELDKPEDVFAEGDSSCLSDAESTDDRDDVADIVVMSHAFLLMVESNEIQKIMRCRDFQADGDFIIGGVFPMHYGIETPELNFTYKPAAPQCWGFDLRCFRWVQTMRLAVEEINQSQNLLPNFTLGYKIHDSCTTPATAQAAVLAVLNGPRPSSSTVCSAISHPLAVVGESGSAQSIVLSRTLQPFRIPMKFGWTWVGVVLEDHDYGKFALQGLMREIKNTGVCLAYQEMIPKVYNQERALEILDIMKRSSARVVVVFVVDGELAPLLKEYRDQNITGIQWIASDAWVTASLFTGSEFYPFLGGTIGFAFRQGEVAGLSDYLMSVNPLRYPSNPLVHELWGALYGCSLYPSSSSTQASSQLPPCAGLEPLQEQHSAYLNTSSTRFSYNVYKAVYAIAHSLHNLISCKPGKGPFHNSSCADARNIQPWQLQHYIQEVSFTISGEEVNFDANGDVAPSYDVINWQRGAAGNIEFVNVGRFDGAKESGKELIIQEEAIVWTGHQREASCTQCVFQYMRCPLLKFCRVLVSVCSESCAAGSRKAVRRGEPLCCFDCVPCDGGKVSNETDSVDSYVSSPGKFTVAVEIFAILASSGGWFQTDAVESKACLQSAVAGGQAESGSLLWELQRGDGGMAQVLLSVCSESCAPGSRKAVHRGEPLCCFDCVPCDSGKISNKTVDSTKHPGEPTLEKKYYWSNTDRTECIPKVIDMLIFCAVWLAFIPAYSVTGCLPFAQLFPCIPCSAIALANPDQPGVKMTPLLVVMWSFFYHFSAVTPVSPIPAPVCSLLGTFYPDFQADGDFIIGGIFPMHYRVEPPDQNFTYKPAAPQCRGSFRRVQTMRLAVEQINQSQNLLPNFTMGVQDPRLLHNPCNSAGSSSGSSERTKDILQHYVNKKEFPTFFRVVPNDDYQGQVPGLRDYLMSVNPLGYPSNPLVHEMWGAWYGCSLYPSSSSTQASSQLPPCTGLEPLQEQHSAYLNTSSLRFSYNVYKAVYAIAHSLHNLISCKPGKGPFHNSSCADARNIQPWQLQHYIQEVSFTISGEEVNFDANGDVAPSYDVINWQRGAAGNIEFVNVGRFDGAKESGKELIIQEEAIVWTGHQREASCTQCVFQYMRCPLLKFCRVLVSVCSESCAAGSRKAVRRGEPLCCFDCVPCDGGKVSNETDSTDSYVSSPGKFTVAVEIFAILASSWALRLVDRGWFQTEAVKSKACLQSAVAGGQAESGSLLWELQRGDGDFQADGDFIIGGIFPIHYGVEPPDQNFTYKPAAPQCWGFDLRGFRLVQTMRLAVEEINQSQNLLPNFTLGYKIHDSCATPVTAQAAVLAVLNGPRTSSSTVCSAISHPLAVVGESGSAQSIVLSRTLQPFRIPMLFLVSDLQHYQAPERSNKKEFPTFFRVVPNDDYQGLMREIKNTGVCLAYHEMIPKVYNQERALEILDIMKHSSARVVVVFAVDGDLAPLLKEYMDENITGIQWIASEAWVTASEFQGSEFYTFLGGTIGFAIRQGQVPGLRDYLMSVNPLGYPSNPLVHKMWGAWYGCSLYPSSSSTQASSQLPPCTGLEPLQEQHSAYMNTSSLRFTYNVYKAVYAIAHSLHNLISCKPGKGPFHNSSCADARNIQPWQLQHYIQEVSFTISGEEVNFDANGDVVPSYDVINWQRGAAGNIEFVNVGRFDGAKEYGKELIIQEEAIVWTGHQREASCTHESCAAGSRKAVRRGEPLCCFDCVPCDGGKVSNETDSVDSYVSSPGKFTVAVEIFAILASSWAHRLVDGGWFQTDAVESKACLQSAVAGGQAESVSLLWELQRGDGEGCGRQASSSCSLLPGGATSVAFHTGPSPATSPPATEEPDTSITECGSPVQRTLLNSRTPSTRRAYGLAPAPVCSLLGYYESGFQADGDLIIGGIFPLQYNMEMPDRNLTYKPAAVPCNGSFRWAQTMRLAVEEINRSQNLLPNFTLGYKIHDSCARPLAAQRAALALLNGPELCSRSKFQCNRREYPTFFRVIPSDDYQVKAIAQLLQSFGWTWIGVVNGLGDYLMSVNPLGYPSNPLVHELWGALYGCSFYSSSSSTQAFSQLPPCTGLEPLQEQHSAYLNTSSPRVSYNVYKAVYAIAHSLHNLISCKPGKGPFHNSSCADATNIQPWQVVSCTNPTADLVYGRLIGQQGSLERDESRNATEPYHTLGDTIFNFASRPMGLPATVGAAAVWIPSHPGNIEFVNVGRFDGAREAGKDLFIQEEAIVWTGHQREASCTQCCMGPAWLKMTPLLILGLFRCFSAVIPASLAPAPVCSLLGYYEPGFQADGDLIIGGIFPLQYNMEMPDRNLTYKPAAVQCNGFDPRAFRWAQTMRLAVEEINQSQNLLPNLTLGYKIYDSCAYPLTGQRAALAVLNGPGQIHAALCSSASPLLAVVGESGSAQSIVLSRTLQPFRIPMQ</sequence>
<dbReference type="FunFam" id="3.40.50.2300:FF:000752">
    <property type="entry name" value="Uncharacterized protein"/>
    <property type="match status" value="1"/>
</dbReference>
<feature type="domain" description="Receptor ligand binding region" evidence="13">
    <location>
        <begin position="432"/>
        <end position="633"/>
    </location>
</feature>
<evidence type="ECO:0000259" key="13">
    <source>
        <dbReference type="Pfam" id="PF01094"/>
    </source>
</evidence>
<dbReference type="GO" id="GO:0005886">
    <property type="term" value="C:plasma membrane"/>
    <property type="evidence" value="ECO:0007669"/>
    <property type="project" value="UniProtKB-SubCell"/>
</dbReference>
<keyword evidence="9" id="KW-0325">Glycoprotein</keyword>
<gene>
    <name evidence="15" type="ORF">SKAU_G00077830</name>
</gene>
<keyword evidence="6" id="KW-0297">G-protein coupled receptor</keyword>
<feature type="domain" description="Receptor ligand binding region" evidence="13">
    <location>
        <begin position="3198"/>
        <end position="3389"/>
    </location>
</feature>
<feature type="domain" description="Receptor ligand binding region" evidence="13">
    <location>
        <begin position="6072"/>
        <end position="6160"/>
    </location>
</feature>
<feature type="region of interest" description="Disordered" evidence="12">
    <location>
        <begin position="3617"/>
        <end position="3636"/>
    </location>
</feature>
<evidence type="ECO:0000256" key="11">
    <source>
        <dbReference type="ARBA" id="ARBA00038492"/>
    </source>
</evidence>
<dbReference type="InterPro" id="IPR000337">
    <property type="entry name" value="GPCR_3"/>
</dbReference>
<feature type="domain" description="GPCR family 3 nine cysteines" evidence="14">
    <location>
        <begin position="4863"/>
        <end position="4906"/>
    </location>
</feature>
<feature type="domain" description="GPCR family 3 nine cysteines" evidence="14">
    <location>
        <begin position="1973"/>
        <end position="2013"/>
    </location>
</feature>
<dbReference type="PRINTS" id="PR00592">
    <property type="entry name" value="CASENSINGR"/>
</dbReference>
<dbReference type="FunFam" id="3.40.50.2300:FF:000016">
    <property type="entry name" value="Taste 1 receptor member 2"/>
    <property type="match status" value="3"/>
</dbReference>
<comment type="subcellular location">
    <subcellularLocation>
        <location evidence="1">Cell membrane</location>
        <topology evidence="1">Multi-pass membrane protein</topology>
    </subcellularLocation>
</comment>
<feature type="domain" description="Receptor ligand binding region" evidence="13">
    <location>
        <begin position="922"/>
        <end position="1085"/>
    </location>
</feature>
<dbReference type="PANTHER" id="PTHR24061">
    <property type="entry name" value="CALCIUM-SENSING RECEPTOR-RELATED"/>
    <property type="match status" value="1"/>
</dbReference>
<dbReference type="Gene3D" id="2.10.50.30">
    <property type="entry name" value="GPCR, family 3, nine cysteines domain"/>
    <property type="match status" value="10"/>
</dbReference>
<dbReference type="FunFam" id="2.10.50.30:FF:000004">
    <property type="entry name" value="Taste receptor type 1 member 3-like protein"/>
    <property type="match status" value="1"/>
</dbReference>
<feature type="domain" description="GPCR family 3 nine cysteines" evidence="14">
    <location>
        <begin position="4271"/>
        <end position="4312"/>
    </location>
</feature>
<feature type="domain" description="Receptor ligand binding region" evidence="13">
    <location>
        <begin position="342"/>
        <end position="430"/>
    </location>
</feature>
<feature type="domain" description="GPCR family 3 nine cysteines" evidence="14">
    <location>
        <begin position="3432"/>
        <end position="3471"/>
    </location>
</feature>
<evidence type="ECO:0000256" key="1">
    <source>
        <dbReference type="ARBA" id="ARBA00004651"/>
    </source>
</evidence>
<keyword evidence="7" id="KW-0472">Membrane</keyword>
<feature type="domain" description="GPCR family 3 nine cysteines" evidence="14">
    <location>
        <begin position="4381"/>
        <end position="4420"/>
    </location>
</feature>
<evidence type="ECO:0000313" key="16">
    <source>
        <dbReference type="Proteomes" id="UP001152622"/>
    </source>
</evidence>
<evidence type="ECO:0008006" key="17">
    <source>
        <dbReference type="Google" id="ProtNLM"/>
    </source>
</evidence>
<feature type="domain" description="Receptor ligand binding region" evidence="13">
    <location>
        <begin position="5666"/>
        <end position="5713"/>
    </location>
</feature>
<dbReference type="PRINTS" id="PR00248">
    <property type="entry name" value="GPCRMGR"/>
</dbReference>
<feature type="domain" description="Receptor ligand binding region" evidence="13">
    <location>
        <begin position="2581"/>
        <end position="2781"/>
    </location>
</feature>
<feature type="domain" description="Receptor ligand binding region" evidence="13">
    <location>
        <begin position="3937"/>
        <end position="4210"/>
    </location>
</feature>
<evidence type="ECO:0000256" key="4">
    <source>
        <dbReference type="ARBA" id="ARBA00022729"/>
    </source>
</evidence>
<dbReference type="SUPFAM" id="SSF53822">
    <property type="entry name" value="Periplasmic binding protein-like I"/>
    <property type="match status" value="14"/>
</dbReference>
<feature type="domain" description="GPCR family 3 nine cysteines" evidence="14">
    <location>
        <begin position="1378"/>
        <end position="1419"/>
    </location>
</feature>
<dbReference type="OrthoDB" id="5984008at2759"/>
<evidence type="ECO:0000256" key="2">
    <source>
        <dbReference type="ARBA" id="ARBA00022475"/>
    </source>
</evidence>
<evidence type="ECO:0000256" key="5">
    <source>
        <dbReference type="ARBA" id="ARBA00022989"/>
    </source>
</evidence>
<accession>A0A9Q1J306</accession>
<evidence type="ECO:0000256" key="10">
    <source>
        <dbReference type="ARBA" id="ARBA00023224"/>
    </source>
</evidence>
<feature type="domain" description="Receptor ligand binding region" evidence="13">
    <location>
        <begin position="2490"/>
        <end position="2578"/>
    </location>
</feature>
<dbReference type="Gene3D" id="3.40.50.2300">
    <property type="match status" value="13"/>
</dbReference>
<evidence type="ECO:0000256" key="6">
    <source>
        <dbReference type="ARBA" id="ARBA00023040"/>
    </source>
</evidence>
<dbReference type="GO" id="GO:0050909">
    <property type="term" value="P:sensory perception of taste"/>
    <property type="evidence" value="ECO:0007669"/>
    <property type="project" value="UniProtKB-ARBA"/>
</dbReference>
<feature type="region of interest" description="Disordered" evidence="12">
    <location>
        <begin position="5566"/>
        <end position="5586"/>
    </location>
</feature>
<dbReference type="InterPro" id="IPR001828">
    <property type="entry name" value="ANF_lig-bd_rcpt"/>
</dbReference>
<feature type="compositionally biased region" description="Acidic residues" evidence="12">
    <location>
        <begin position="47"/>
        <end position="56"/>
    </location>
</feature>
<dbReference type="Pfam" id="PF07562">
    <property type="entry name" value="NCD3G"/>
    <property type="match status" value="9"/>
</dbReference>
<dbReference type="PANTHER" id="PTHR24061:SF504">
    <property type="entry name" value="EXTRACELLULAR CALCIUM-SENSING RECEPTOR ISOFORM X2-RELATED"/>
    <property type="match status" value="1"/>
</dbReference>
<feature type="region of interest" description="Disordered" evidence="12">
    <location>
        <begin position="3663"/>
        <end position="3684"/>
    </location>
</feature>
<organism evidence="15 16">
    <name type="scientific">Synaphobranchus kaupii</name>
    <name type="common">Kaup's arrowtooth eel</name>
    <dbReference type="NCBI Taxonomy" id="118154"/>
    <lineage>
        <taxon>Eukaryota</taxon>
        <taxon>Metazoa</taxon>
        <taxon>Chordata</taxon>
        <taxon>Craniata</taxon>
        <taxon>Vertebrata</taxon>
        <taxon>Euteleostomi</taxon>
        <taxon>Actinopterygii</taxon>
        <taxon>Neopterygii</taxon>
        <taxon>Teleostei</taxon>
        <taxon>Anguilliformes</taxon>
        <taxon>Synaphobranchidae</taxon>
        <taxon>Synaphobranchus</taxon>
    </lineage>
</organism>
<keyword evidence="2" id="KW-1003">Cell membrane</keyword>
<keyword evidence="5" id="KW-1133">Transmembrane helix</keyword>
<feature type="region of interest" description="Disordered" evidence="12">
    <location>
        <begin position="2985"/>
        <end position="3012"/>
    </location>
</feature>
<feature type="domain" description="Receptor ligand binding region" evidence="13">
    <location>
        <begin position="5719"/>
        <end position="5761"/>
    </location>
</feature>
<evidence type="ECO:0000259" key="14">
    <source>
        <dbReference type="Pfam" id="PF07562"/>
    </source>
</evidence>
<feature type="domain" description="Receptor ligand binding region" evidence="13">
    <location>
        <begin position="860"/>
        <end position="907"/>
    </location>
</feature>
<reference evidence="15" key="1">
    <citation type="journal article" date="2023" name="Science">
        <title>Genome structures resolve the early diversification of teleost fishes.</title>
        <authorList>
            <person name="Parey E."/>
            <person name="Louis A."/>
            <person name="Montfort J."/>
            <person name="Bouchez O."/>
            <person name="Roques C."/>
            <person name="Iampietro C."/>
            <person name="Lluch J."/>
            <person name="Castinel A."/>
            <person name="Donnadieu C."/>
            <person name="Desvignes T."/>
            <person name="Floi Bucao C."/>
            <person name="Jouanno E."/>
            <person name="Wen M."/>
            <person name="Mejri S."/>
            <person name="Dirks R."/>
            <person name="Jansen H."/>
            <person name="Henkel C."/>
            <person name="Chen W.J."/>
            <person name="Zahm M."/>
            <person name="Cabau C."/>
            <person name="Klopp C."/>
            <person name="Thompson A.W."/>
            <person name="Robinson-Rechavi M."/>
            <person name="Braasch I."/>
            <person name="Lecointre G."/>
            <person name="Bobe J."/>
            <person name="Postlethwait J.H."/>
            <person name="Berthelot C."/>
            <person name="Roest Crollius H."/>
            <person name="Guiguen Y."/>
        </authorList>
    </citation>
    <scope>NUCLEOTIDE SEQUENCE</scope>
    <source>
        <strain evidence="15">WJC10195</strain>
    </source>
</reference>
<evidence type="ECO:0000256" key="3">
    <source>
        <dbReference type="ARBA" id="ARBA00022692"/>
    </source>
</evidence>
<evidence type="ECO:0000256" key="12">
    <source>
        <dbReference type="SAM" id="MobiDB-lite"/>
    </source>
</evidence>
<dbReference type="InterPro" id="IPR028082">
    <property type="entry name" value="Peripla_BP_I"/>
</dbReference>
<comment type="caution">
    <text evidence="15">The sequence shown here is derived from an EMBL/GenBank/DDBJ whole genome shotgun (WGS) entry which is preliminary data.</text>
</comment>
<evidence type="ECO:0000256" key="9">
    <source>
        <dbReference type="ARBA" id="ARBA00023180"/>
    </source>
</evidence>
<feature type="compositionally biased region" description="Polar residues" evidence="12">
    <location>
        <begin position="2985"/>
        <end position="3011"/>
    </location>
</feature>
<feature type="domain" description="GPCR family 3 nine cysteines" evidence="14">
    <location>
        <begin position="1128"/>
        <end position="1167"/>
    </location>
</feature>
<dbReference type="InterPro" id="IPR000068">
    <property type="entry name" value="GPCR_3_Ca_sens_rcpt-rel"/>
</dbReference>
<keyword evidence="3" id="KW-0812">Transmembrane</keyword>
<name>A0A9Q1J306_SYNKA</name>
<feature type="domain" description="Receptor ligand binding region" evidence="13">
    <location>
        <begin position="1550"/>
        <end position="1638"/>
    </location>
</feature>
<evidence type="ECO:0000256" key="8">
    <source>
        <dbReference type="ARBA" id="ARBA00023170"/>
    </source>
</evidence>
<feature type="domain" description="GPCR family 3 nine cysteines" evidence="14">
    <location>
        <begin position="3706"/>
        <end position="3744"/>
    </location>
</feature>
<evidence type="ECO:0000256" key="7">
    <source>
        <dbReference type="ARBA" id="ARBA00023136"/>
    </source>
</evidence>
<feature type="domain" description="GPCR family 3 nine cysteines" evidence="14">
    <location>
        <begin position="2331"/>
        <end position="2367"/>
    </location>
</feature>
<evidence type="ECO:0000313" key="15">
    <source>
        <dbReference type="EMBL" id="KAJ8367755.1"/>
    </source>
</evidence>
<feature type="domain" description="Receptor ligand binding region" evidence="13">
    <location>
        <begin position="5141"/>
        <end position="5393"/>
    </location>
</feature>
<feature type="domain" description="Receptor ligand binding region" evidence="13">
    <location>
        <begin position="3849"/>
        <end position="3936"/>
    </location>
</feature>
<comment type="similarity">
    <text evidence="11">Belongs to the G-protein coupled receptor 3 family. TAS1R subfamily.</text>
</comment>
<feature type="domain" description="Receptor ligand binding region" evidence="13">
    <location>
        <begin position="1639"/>
        <end position="1912"/>
    </location>
</feature>
<dbReference type="GO" id="GO:0004930">
    <property type="term" value="F:G protein-coupled receptor activity"/>
    <property type="evidence" value="ECO:0007669"/>
    <property type="project" value="UniProtKB-KW"/>
</dbReference>
<feature type="domain" description="Receptor ligand binding region" evidence="13">
    <location>
        <begin position="4706"/>
        <end position="4802"/>
    </location>
</feature>
<dbReference type="InterPro" id="IPR011500">
    <property type="entry name" value="GPCR_3_9-Cys_dom"/>
</dbReference>
<protein>
    <recommendedName>
        <fullName evidence="17">Extracellular calcium-sensing receptor</fullName>
    </recommendedName>
</protein>
<dbReference type="Proteomes" id="UP001152622">
    <property type="component" value="Chromosome 3"/>
</dbReference>
<keyword evidence="4" id="KW-0732">Signal</keyword>
<dbReference type="EMBL" id="JAINUF010000003">
    <property type="protein sequence ID" value="KAJ8367755.1"/>
    <property type="molecule type" value="Genomic_DNA"/>
</dbReference>
<keyword evidence="8" id="KW-0675">Receptor</keyword>
<dbReference type="InterPro" id="IPR038550">
    <property type="entry name" value="GPCR_3_9-Cys_sf"/>
</dbReference>
<feature type="region of interest" description="Disordered" evidence="12">
    <location>
        <begin position="29"/>
        <end position="83"/>
    </location>
</feature>
<keyword evidence="16" id="KW-1185">Reference proteome</keyword>
<proteinExistence type="inferred from homology"/>